<protein>
    <recommendedName>
        <fullName evidence="4">DUF304 domain-containing protein</fullName>
    </recommendedName>
</protein>
<name>A0A399T2B1_9BACT</name>
<comment type="caution">
    <text evidence="2">The sequence shown here is derived from an EMBL/GenBank/DDBJ whole genome shotgun (WGS) entry which is preliminary data.</text>
</comment>
<keyword evidence="3" id="KW-1185">Reference proteome</keyword>
<keyword evidence="1" id="KW-0812">Transmembrane</keyword>
<feature type="transmembrane region" description="Helical" evidence="1">
    <location>
        <begin position="37"/>
        <end position="56"/>
    </location>
</feature>
<evidence type="ECO:0000313" key="2">
    <source>
        <dbReference type="EMBL" id="RIJ49094.1"/>
    </source>
</evidence>
<dbReference type="RefSeq" id="WP_119436980.1">
    <property type="nucleotide sequence ID" value="NZ_QWGR01000003.1"/>
</dbReference>
<evidence type="ECO:0008006" key="4">
    <source>
        <dbReference type="Google" id="ProtNLM"/>
    </source>
</evidence>
<dbReference type="EMBL" id="QWGR01000003">
    <property type="protein sequence ID" value="RIJ49094.1"/>
    <property type="molecule type" value="Genomic_DNA"/>
</dbReference>
<evidence type="ECO:0000313" key="3">
    <source>
        <dbReference type="Proteomes" id="UP000265926"/>
    </source>
</evidence>
<keyword evidence="1" id="KW-0472">Membrane</keyword>
<accession>A0A399T2B1</accession>
<gene>
    <name evidence="2" type="ORF">D1614_05875</name>
</gene>
<proteinExistence type="predicted"/>
<organism evidence="2 3">
    <name type="scientific">Maribellus luteus</name>
    <dbReference type="NCBI Taxonomy" id="2305463"/>
    <lineage>
        <taxon>Bacteria</taxon>
        <taxon>Pseudomonadati</taxon>
        <taxon>Bacteroidota</taxon>
        <taxon>Bacteroidia</taxon>
        <taxon>Marinilabiliales</taxon>
        <taxon>Prolixibacteraceae</taxon>
        <taxon>Maribellus</taxon>
    </lineage>
</organism>
<reference evidence="2 3" key="1">
    <citation type="submission" date="2018-08" db="EMBL/GenBank/DDBJ databases">
        <title>Pallidiluteibacterium maritimus gen. nov., sp. nov., isolated from coastal sediment.</title>
        <authorList>
            <person name="Zhou L.Y."/>
        </authorList>
    </citation>
    <scope>NUCLEOTIDE SEQUENCE [LARGE SCALE GENOMIC DNA]</scope>
    <source>
        <strain evidence="2 3">XSD2</strain>
    </source>
</reference>
<dbReference type="AlphaFoldDB" id="A0A399T2B1"/>
<dbReference type="OrthoDB" id="1121522at2"/>
<feature type="transmembrane region" description="Helical" evidence="1">
    <location>
        <begin position="12"/>
        <end position="31"/>
    </location>
</feature>
<keyword evidence="1" id="KW-1133">Transmembrane helix</keyword>
<sequence length="150" mass="17591">MKITNRRRATRYKRIFFLVSIVIALISLALFLLDYTIFGLAGVGVFSIWYLFFHVADYQYLQFNDEHGRIVLRYYKAISFGSKSYHSIEFPHTILQNAHFENSLFGKLTDLTFLVRTRNGIAEYPSVSLSALPFEDRQKMKDSLYKILRS</sequence>
<evidence type="ECO:0000256" key="1">
    <source>
        <dbReference type="SAM" id="Phobius"/>
    </source>
</evidence>
<dbReference type="Proteomes" id="UP000265926">
    <property type="component" value="Unassembled WGS sequence"/>
</dbReference>